<dbReference type="GeneID" id="64632341"/>
<sequence>MVGAFHGHAHNRHCQLDWHPMYIDGTGHTEGKGCEHVFVSSNELAQSTRHASAFHQHQTIEEHFAFWDDDKYAALTLTSIETLTAELSILKDTLGLTNVDLIQFHSQERLYLDNLKEPPLKEILHIHYVQVLCELAEQRSEWDLAHEAANQVLTTIAASDLSQILAALSQARICIDSGYAKLQNTEALTAHMEIQLGIEECWEIGGDTYNQYEQEASQHQYRTALDDLEWLVVMHLFKLSKLSLSGMGVHLTFHLLVWRY</sequence>
<dbReference type="InterPro" id="IPR040521">
    <property type="entry name" value="KDZ"/>
</dbReference>
<dbReference type="AlphaFoldDB" id="A0A9P7JDA4"/>
<dbReference type="OrthoDB" id="3251205at2759"/>
<protein>
    <submittedName>
        <fullName evidence="1">Uncharacterized protein</fullName>
    </submittedName>
</protein>
<evidence type="ECO:0000313" key="1">
    <source>
        <dbReference type="EMBL" id="KAG1816413.1"/>
    </source>
</evidence>
<accession>A0A9P7JDA4</accession>
<dbReference type="Pfam" id="PF18758">
    <property type="entry name" value="KDZ"/>
    <property type="match status" value="1"/>
</dbReference>
<evidence type="ECO:0000313" key="2">
    <source>
        <dbReference type="Proteomes" id="UP000807769"/>
    </source>
</evidence>
<gene>
    <name evidence="1" type="ORF">BJ212DRAFT_1446941</name>
</gene>
<keyword evidence="2" id="KW-1185">Reference proteome</keyword>
<dbReference type="RefSeq" id="XP_041193086.1">
    <property type="nucleotide sequence ID" value="XM_041338325.1"/>
</dbReference>
<dbReference type="EMBL" id="JABBWG010000016">
    <property type="protein sequence ID" value="KAG1816413.1"/>
    <property type="molecule type" value="Genomic_DNA"/>
</dbReference>
<organism evidence="1 2">
    <name type="scientific">Suillus subaureus</name>
    <dbReference type="NCBI Taxonomy" id="48587"/>
    <lineage>
        <taxon>Eukaryota</taxon>
        <taxon>Fungi</taxon>
        <taxon>Dikarya</taxon>
        <taxon>Basidiomycota</taxon>
        <taxon>Agaricomycotina</taxon>
        <taxon>Agaricomycetes</taxon>
        <taxon>Agaricomycetidae</taxon>
        <taxon>Boletales</taxon>
        <taxon>Suillineae</taxon>
        <taxon>Suillaceae</taxon>
        <taxon>Suillus</taxon>
    </lineage>
</organism>
<comment type="caution">
    <text evidence="1">The sequence shown here is derived from an EMBL/GenBank/DDBJ whole genome shotgun (WGS) entry which is preliminary data.</text>
</comment>
<name>A0A9P7JDA4_9AGAM</name>
<reference evidence="1" key="1">
    <citation type="journal article" date="2020" name="New Phytol.">
        <title>Comparative genomics reveals dynamic genome evolution in host specialist ectomycorrhizal fungi.</title>
        <authorList>
            <person name="Lofgren L.A."/>
            <person name="Nguyen N.H."/>
            <person name="Vilgalys R."/>
            <person name="Ruytinx J."/>
            <person name="Liao H.L."/>
            <person name="Branco S."/>
            <person name="Kuo A."/>
            <person name="LaButti K."/>
            <person name="Lipzen A."/>
            <person name="Andreopoulos W."/>
            <person name="Pangilinan J."/>
            <person name="Riley R."/>
            <person name="Hundley H."/>
            <person name="Na H."/>
            <person name="Barry K."/>
            <person name="Grigoriev I.V."/>
            <person name="Stajich J.E."/>
            <person name="Kennedy P.G."/>
        </authorList>
    </citation>
    <scope>NUCLEOTIDE SEQUENCE</scope>
    <source>
        <strain evidence="1">MN1</strain>
    </source>
</reference>
<dbReference type="Proteomes" id="UP000807769">
    <property type="component" value="Unassembled WGS sequence"/>
</dbReference>
<proteinExistence type="predicted"/>